<feature type="domain" description="ChsH2 C-terminal OB-fold" evidence="1">
    <location>
        <begin position="167"/>
        <end position="230"/>
    </location>
</feature>
<organism evidence="3 4">
    <name type="scientific">Pseudonocardia xishanensis</name>
    <dbReference type="NCBI Taxonomy" id="630995"/>
    <lineage>
        <taxon>Bacteria</taxon>
        <taxon>Bacillati</taxon>
        <taxon>Actinomycetota</taxon>
        <taxon>Actinomycetes</taxon>
        <taxon>Pseudonocardiales</taxon>
        <taxon>Pseudonocardiaceae</taxon>
        <taxon>Pseudonocardia</taxon>
    </lineage>
</organism>
<comment type="caution">
    <text evidence="3">The sequence shown here is derived from an EMBL/GenBank/DDBJ whole genome shotgun (WGS) entry which is preliminary data.</text>
</comment>
<accession>A0ABP8RTK8</accession>
<protein>
    <recommendedName>
        <fullName evidence="5">OB-fold protein</fullName>
    </recommendedName>
</protein>
<evidence type="ECO:0000313" key="3">
    <source>
        <dbReference type="EMBL" id="GAA4546713.1"/>
    </source>
</evidence>
<gene>
    <name evidence="3" type="ORF">GCM10023175_29490</name>
</gene>
<dbReference type="EMBL" id="BAABGT010000032">
    <property type="protein sequence ID" value="GAA4546713.1"/>
    <property type="molecule type" value="Genomic_DNA"/>
</dbReference>
<dbReference type="SUPFAM" id="SSF50249">
    <property type="entry name" value="Nucleic acid-binding proteins"/>
    <property type="match status" value="1"/>
</dbReference>
<dbReference type="PANTHER" id="PTHR34075:SF5">
    <property type="entry name" value="BLR3430 PROTEIN"/>
    <property type="match status" value="1"/>
</dbReference>
<evidence type="ECO:0000259" key="1">
    <source>
        <dbReference type="Pfam" id="PF01796"/>
    </source>
</evidence>
<dbReference type="InterPro" id="IPR052513">
    <property type="entry name" value="Thioester_dehydratase-like"/>
</dbReference>
<dbReference type="Proteomes" id="UP001501598">
    <property type="component" value="Unassembled WGS sequence"/>
</dbReference>
<evidence type="ECO:0000259" key="2">
    <source>
        <dbReference type="Pfam" id="PF12172"/>
    </source>
</evidence>
<dbReference type="InterPro" id="IPR012340">
    <property type="entry name" value="NA-bd_OB-fold"/>
</dbReference>
<reference evidence="4" key="1">
    <citation type="journal article" date="2019" name="Int. J. Syst. Evol. Microbiol.">
        <title>The Global Catalogue of Microorganisms (GCM) 10K type strain sequencing project: providing services to taxonomists for standard genome sequencing and annotation.</title>
        <authorList>
            <consortium name="The Broad Institute Genomics Platform"/>
            <consortium name="The Broad Institute Genome Sequencing Center for Infectious Disease"/>
            <person name="Wu L."/>
            <person name="Ma J."/>
        </authorList>
    </citation>
    <scope>NUCLEOTIDE SEQUENCE [LARGE SCALE GENOMIC DNA]</scope>
    <source>
        <strain evidence="4">JCM 17906</strain>
    </source>
</reference>
<dbReference type="InterPro" id="IPR022002">
    <property type="entry name" value="ChsH2_Znr"/>
</dbReference>
<name>A0ABP8RTK8_9PSEU</name>
<evidence type="ECO:0000313" key="4">
    <source>
        <dbReference type="Proteomes" id="UP001501598"/>
    </source>
</evidence>
<dbReference type="Pfam" id="PF12172">
    <property type="entry name" value="zf-ChsH2"/>
    <property type="match status" value="1"/>
</dbReference>
<proteinExistence type="predicted"/>
<dbReference type="Pfam" id="PF01796">
    <property type="entry name" value="OB_ChsH2_C"/>
    <property type="match status" value="1"/>
</dbReference>
<dbReference type="InterPro" id="IPR002878">
    <property type="entry name" value="ChsH2_C"/>
</dbReference>
<dbReference type="PANTHER" id="PTHR34075">
    <property type="entry name" value="BLR3430 PROTEIN"/>
    <property type="match status" value="1"/>
</dbReference>
<dbReference type="Gene3D" id="6.10.30.10">
    <property type="match status" value="1"/>
</dbReference>
<sequence>MRKEALVNEFPGVPQDLAEVVERHGQATAAGDNATVLADFRADRVGQLLASARPPAGMHSAKLLSLEPGSDGLYEAHIRYTGTETEAVFRSRWIELDGTWYVTQVRNVPDTPPQTSAAHPSDDGVDAPHWEGLRRGELRIQHCPRCDRWTWSPRPICPGCHSPELDWPVVEPSGRIFSWTRTWQPFSPEATGHLPYVVVNVELPAAGNRRILGVLQDGDGADVRIGAEVKGEIEQPTDPANYPVLRWRLA</sequence>
<keyword evidence="4" id="KW-1185">Reference proteome</keyword>
<feature type="domain" description="ChsH2 rubredoxin-like zinc ribbon" evidence="2">
    <location>
        <begin position="130"/>
        <end position="166"/>
    </location>
</feature>
<evidence type="ECO:0008006" key="5">
    <source>
        <dbReference type="Google" id="ProtNLM"/>
    </source>
</evidence>